<dbReference type="EMBL" id="FNDZ01000001">
    <property type="protein sequence ID" value="SDH98814.1"/>
    <property type="molecule type" value="Genomic_DNA"/>
</dbReference>
<keyword evidence="3" id="KW-0408">Iron</keyword>
<evidence type="ECO:0000256" key="4">
    <source>
        <dbReference type="ARBA" id="ARBA00023014"/>
    </source>
</evidence>
<dbReference type="SMART" id="SM00704">
    <property type="entry name" value="ZnF_CDGSH"/>
    <property type="match status" value="2"/>
</dbReference>
<proteinExistence type="predicted"/>
<dbReference type="GO" id="GO:0051537">
    <property type="term" value="F:2 iron, 2 sulfur cluster binding"/>
    <property type="evidence" value="ECO:0007669"/>
    <property type="project" value="UniProtKB-KW"/>
</dbReference>
<evidence type="ECO:0000256" key="3">
    <source>
        <dbReference type="ARBA" id="ARBA00023004"/>
    </source>
</evidence>
<evidence type="ECO:0000313" key="6">
    <source>
        <dbReference type="EMBL" id="SDH98814.1"/>
    </source>
</evidence>
<dbReference type="Pfam" id="PF09360">
    <property type="entry name" value="zf-CDGSH"/>
    <property type="match status" value="2"/>
</dbReference>
<protein>
    <submittedName>
        <fullName evidence="6">Iron-binding zinc finger CDGSH type</fullName>
    </submittedName>
</protein>
<feature type="domain" description="Iron-binding zinc finger CDGSH type" evidence="5">
    <location>
        <begin position="47"/>
        <end position="81"/>
    </location>
</feature>
<dbReference type="AlphaFoldDB" id="A0A1G8GWQ8"/>
<dbReference type="InterPro" id="IPR052950">
    <property type="entry name" value="CISD"/>
</dbReference>
<keyword evidence="2" id="KW-0479">Metal-binding</keyword>
<evidence type="ECO:0000256" key="2">
    <source>
        <dbReference type="ARBA" id="ARBA00022723"/>
    </source>
</evidence>
<keyword evidence="4" id="KW-0411">Iron-sulfur</keyword>
<keyword evidence="1" id="KW-0001">2Fe-2S</keyword>
<dbReference type="PANTHER" id="PTHR46491:SF3">
    <property type="entry name" value="CDGSH IRON-SULFUR DOMAIN-CONTAINING PROTEIN 3, MITOCHONDRIAL"/>
    <property type="match status" value="1"/>
</dbReference>
<evidence type="ECO:0000259" key="5">
    <source>
        <dbReference type="SMART" id="SM00704"/>
    </source>
</evidence>
<feature type="domain" description="Iron-binding zinc finger CDGSH type" evidence="5">
    <location>
        <begin position="9"/>
        <end position="46"/>
    </location>
</feature>
<dbReference type="InterPro" id="IPR042216">
    <property type="entry name" value="MitoNEET_CISD"/>
</dbReference>
<sequence>MDQPRKAGNSPILVEMNARETRYWCACGKSASQPFCDGSHKGTTDIIPVLFTVEESGTKALCNCKQTKTPPYCDGSHLTAD</sequence>
<dbReference type="PANTHER" id="PTHR46491">
    <property type="entry name" value="CDGSH IRON SULFUR DOMAIN PROTEIN HOMOLOG"/>
    <property type="match status" value="1"/>
</dbReference>
<dbReference type="GO" id="GO:0005737">
    <property type="term" value="C:cytoplasm"/>
    <property type="evidence" value="ECO:0007669"/>
    <property type="project" value="UniProtKB-ARBA"/>
</dbReference>
<dbReference type="InterPro" id="IPR018967">
    <property type="entry name" value="FeS-contain_CDGSH-typ"/>
</dbReference>
<organism evidence="6 7">
    <name type="scientific">Proteiniclasticum ruminis</name>
    <dbReference type="NCBI Taxonomy" id="398199"/>
    <lineage>
        <taxon>Bacteria</taxon>
        <taxon>Bacillati</taxon>
        <taxon>Bacillota</taxon>
        <taxon>Clostridia</taxon>
        <taxon>Eubacteriales</taxon>
        <taxon>Clostridiaceae</taxon>
        <taxon>Proteiniclasticum</taxon>
    </lineage>
</organism>
<reference evidence="6 7" key="1">
    <citation type="submission" date="2016-10" db="EMBL/GenBank/DDBJ databases">
        <authorList>
            <person name="de Groot N.N."/>
        </authorList>
    </citation>
    <scope>NUCLEOTIDE SEQUENCE [LARGE SCALE GENOMIC DNA]</scope>
    <source>
        <strain evidence="6 7">CGMCC 1.5058</strain>
    </source>
</reference>
<dbReference type="Proteomes" id="UP000183255">
    <property type="component" value="Unassembled WGS sequence"/>
</dbReference>
<evidence type="ECO:0000256" key="1">
    <source>
        <dbReference type="ARBA" id="ARBA00022714"/>
    </source>
</evidence>
<gene>
    <name evidence="6" type="ORF">SAMN05421804_101391</name>
</gene>
<evidence type="ECO:0000313" key="7">
    <source>
        <dbReference type="Proteomes" id="UP000183255"/>
    </source>
</evidence>
<dbReference type="Gene3D" id="3.40.5.90">
    <property type="entry name" value="CDGSH iron-sulfur domain, mitoNEET-type"/>
    <property type="match status" value="2"/>
</dbReference>
<dbReference type="RefSeq" id="WP_031573370.1">
    <property type="nucleotide sequence ID" value="NZ_FNDZ01000001.1"/>
</dbReference>
<name>A0A1G8GWQ8_9CLOT</name>
<accession>A0A1G8GWQ8</accession>
<dbReference type="GO" id="GO:0046872">
    <property type="term" value="F:metal ion binding"/>
    <property type="evidence" value="ECO:0007669"/>
    <property type="project" value="UniProtKB-KW"/>
</dbReference>